<dbReference type="RefSeq" id="WP_344499216.1">
    <property type="nucleotide sequence ID" value="NZ_BAAAQD010000001.1"/>
</dbReference>
<accession>A0ABN1ZKY7</accession>
<keyword evidence="3" id="KW-1185">Reference proteome</keyword>
<dbReference type="InterPro" id="IPR013740">
    <property type="entry name" value="Redoxin"/>
</dbReference>
<organism evidence="2 3">
    <name type="scientific">Dactylosporangium maewongense</name>
    <dbReference type="NCBI Taxonomy" id="634393"/>
    <lineage>
        <taxon>Bacteria</taxon>
        <taxon>Bacillati</taxon>
        <taxon>Actinomycetota</taxon>
        <taxon>Actinomycetes</taxon>
        <taxon>Micromonosporales</taxon>
        <taxon>Micromonosporaceae</taxon>
        <taxon>Dactylosporangium</taxon>
    </lineage>
</organism>
<dbReference type="InterPro" id="IPR036249">
    <property type="entry name" value="Thioredoxin-like_sf"/>
</dbReference>
<evidence type="ECO:0000313" key="3">
    <source>
        <dbReference type="Proteomes" id="UP001501470"/>
    </source>
</evidence>
<dbReference type="PROSITE" id="PS51352">
    <property type="entry name" value="THIOREDOXIN_2"/>
    <property type="match status" value="1"/>
</dbReference>
<evidence type="ECO:0000259" key="1">
    <source>
        <dbReference type="PROSITE" id="PS51352"/>
    </source>
</evidence>
<dbReference type="Pfam" id="PF08534">
    <property type="entry name" value="Redoxin"/>
    <property type="match status" value="1"/>
</dbReference>
<dbReference type="InterPro" id="IPR013766">
    <property type="entry name" value="Thioredoxin_domain"/>
</dbReference>
<protein>
    <recommendedName>
        <fullName evidence="1">Thioredoxin domain-containing protein</fullName>
    </recommendedName>
</protein>
<dbReference type="Gene3D" id="3.40.30.10">
    <property type="entry name" value="Glutaredoxin"/>
    <property type="match status" value="1"/>
</dbReference>
<proteinExistence type="predicted"/>
<dbReference type="EMBL" id="BAAAQD010000001">
    <property type="protein sequence ID" value="GAA1500381.1"/>
    <property type="molecule type" value="Genomic_DNA"/>
</dbReference>
<sequence>MELAPGITVAELRDGRRGVAVYFVRAASCAVCLQHVKELAGLRLADRGVTPVVVVPGEDAQADRVRRIAGPVRVVASPGAEAHHAAGLPRSMLLQHSGTLLVDAAGEVRYRLATTLPMGSFDAAALTAAVDAL</sequence>
<name>A0ABN1ZKY7_9ACTN</name>
<comment type="caution">
    <text evidence="2">The sequence shown here is derived from an EMBL/GenBank/DDBJ whole genome shotgun (WGS) entry which is preliminary data.</text>
</comment>
<gene>
    <name evidence="2" type="ORF">GCM10009827_006080</name>
</gene>
<feature type="domain" description="Thioredoxin" evidence="1">
    <location>
        <begin position="1"/>
        <end position="133"/>
    </location>
</feature>
<dbReference type="SUPFAM" id="SSF52833">
    <property type="entry name" value="Thioredoxin-like"/>
    <property type="match status" value="1"/>
</dbReference>
<evidence type="ECO:0000313" key="2">
    <source>
        <dbReference type="EMBL" id="GAA1500381.1"/>
    </source>
</evidence>
<reference evidence="2 3" key="1">
    <citation type="journal article" date="2019" name="Int. J. Syst. Evol. Microbiol.">
        <title>The Global Catalogue of Microorganisms (GCM) 10K type strain sequencing project: providing services to taxonomists for standard genome sequencing and annotation.</title>
        <authorList>
            <consortium name="The Broad Institute Genomics Platform"/>
            <consortium name="The Broad Institute Genome Sequencing Center for Infectious Disease"/>
            <person name="Wu L."/>
            <person name="Ma J."/>
        </authorList>
    </citation>
    <scope>NUCLEOTIDE SEQUENCE [LARGE SCALE GENOMIC DNA]</scope>
    <source>
        <strain evidence="2 3">JCM 15933</strain>
    </source>
</reference>
<dbReference type="Proteomes" id="UP001501470">
    <property type="component" value="Unassembled WGS sequence"/>
</dbReference>